<dbReference type="Proteomes" id="UP000054516">
    <property type="component" value="Unassembled WGS sequence"/>
</dbReference>
<dbReference type="Pfam" id="PF20150">
    <property type="entry name" value="2EXR"/>
    <property type="match status" value="1"/>
</dbReference>
<feature type="domain" description="2EXR" evidence="1">
    <location>
        <begin position="7"/>
        <end position="102"/>
    </location>
</feature>
<dbReference type="AlphaFoldDB" id="A0A1W2TQK1"/>
<evidence type="ECO:0000313" key="3">
    <source>
        <dbReference type="Proteomes" id="UP000054516"/>
    </source>
</evidence>
<proteinExistence type="predicted"/>
<organism evidence="2">
    <name type="scientific">Rosellinia necatrix</name>
    <name type="common">White root-rot fungus</name>
    <dbReference type="NCBI Taxonomy" id="77044"/>
    <lineage>
        <taxon>Eukaryota</taxon>
        <taxon>Fungi</taxon>
        <taxon>Dikarya</taxon>
        <taxon>Ascomycota</taxon>
        <taxon>Pezizomycotina</taxon>
        <taxon>Sordariomycetes</taxon>
        <taxon>Xylariomycetidae</taxon>
        <taxon>Xylariales</taxon>
        <taxon>Xylariaceae</taxon>
        <taxon>Rosellinia</taxon>
    </lineage>
</organism>
<accession>A0A1W2TQK1</accession>
<dbReference type="OMA" id="FEQDMIC"/>
<keyword evidence="3" id="KW-1185">Reference proteome</keyword>
<dbReference type="EMBL" id="DF977497">
    <property type="protein sequence ID" value="GAP90720.2"/>
    <property type="molecule type" value="Genomic_DNA"/>
</dbReference>
<dbReference type="PANTHER" id="PTHR35910:SF1">
    <property type="entry name" value="2EXR DOMAIN-CONTAINING PROTEIN"/>
    <property type="match status" value="1"/>
</dbReference>
<evidence type="ECO:0000259" key="1">
    <source>
        <dbReference type="Pfam" id="PF20150"/>
    </source>
</evidence>
<evidence type="ECO:0000313" key="2">
    <source>
        <dbReference type="EMBL" id="GAP90720.2"/>
    </source>
</evidence>
<dbReference type="OrthoDB" id="3473305at2759"/>
<protein>
    <recommendedName>
        <fullName evidence="1">2EXR domain-containing protein</fullName>
    </recommendedName>
</protein>
<dbReference type="PANTHER" id="PTHR35910">
    <property type="entry name" value="2EXR DOMAIN-CONTAINING PROTEIN"/>
    <property type="match status" value="1"/>
</dbReference>
<dbReference type="InterPro" id="IPR045518">
    <property type="entry name" value="2EXR"/>
</dbReference>
<name>A0A1W2TQK1_ROSNE</name>
<reference evidence="2" key="1">
    <citation type="submission" date="2016-03" db="EMBL/GenBank/DDBJ databases">
        <title>Draft genome sequence of Rosellinia necatrix.</title>
        <authorList>
            <person name="Kanematsu S."/>
        </authorList>
    </citation>
    <scope>NUCLEOTIDE SEQUENCE [LARGE SCALE GENOMIC DNA]</scope>
    <source>
        <strain evidence="2">W97</strain>
    </source>
</reference>
<gene>
    <name evidence="2" type="ORF">SAMD00023353_5200510</name>
</gene>
<sequence>MAAIGTFHLFPSLPTELRLRIWALAAEDPRILHVRAEGRLVWTSETELENITVYSSLTPPPAVLHACRESRQNAPYEKSFLTSSPGVAEVRYIWANFQQDMIYLPDAEIHRLEPYGAVIQRLRFTVLPADPALSGGTDELWSHYSDEILEPFTALRELHISIPEPFLQWGSIAEVVSFYPLRQENYAMAYIWFREQGGQVHNMDDIDEELEFHAQSGIWRFNLSKMAEID</sequence>